<dbReference type="SUPFAM" id="SSF54211">
    <property type="entry name" value="Ribosomal protein S5 domain 2-like"/>
    <property type="match status" value="1"/>
</dbReference>
<evidence type="ECO:0000313" key="17">
    <source>
        <dbReference type="Proteomes" id="UP000078542"/>
    </source>
</evidence>
<evidence type="ECO:0000259" key="15">
    <source>
        <dbReference type="PROSITE" id="PS51787"/>
    </source>
</evidence>
<comment type="subcellular location">
    <subcellularLocation>
        <location evidence="1 11">Mitochondrion matrix</location>
    </subcellularLocation>
</comment>
<comment type="similarity">
    <text evidence="11 12 13">Belongs to the peptidase S16 family.</text>
</comment>
<dbReference type="KEGG" id="ccoa:108774595"/>
<dbReference type="Gene3D" id="3.30.230.10">
    <property type="match status" value="1"/>
</dbReference>
<dbReference type="PANTHER" id="PTHR43718:SF2">
    <property type="entry name" value="LON PROTEASE HOMOLOG, MITOCHONDRIAL"/>
    <property type="match status" value="1"/>
</dbReference>
<evidence type="ECO:0000256" key="3">
    <source>
        <dbReference type="ARBA" id="ARBA00022741"/>
    </source>
</evidence>
<dbReference type="GO" id="GO:0004252">
    <property type="term" value="F:serine-type endopeptidase activity"/>
    <property type="evidence" value="ECO:0007669"/>
    <property type="project" value="UniProtKB-UniRule"/>
</dbReference>
<accession>A0A151IHZ3</accession>
<evidence type="ECO:0000256" key="4">
    <source>
        <dbReference type="ARBA" id="ARBA00022801"/>
    </source>
</evidence>
<evidence type="ECO:0000256" key="5">
    <source>
        <dbReference type="ARBA" id="ARBA00022825"/>
    </source>
</evidence>
<keyword evidence="6 11" id="KW-0067">ATP-binding</keyword>
<dbReference type="InterPro" id="IPR054594">
    <property type="entry name" value="Lon_lid"/>
</dbReference>
<keyword evidence="5 11" id="KW-0720">Serine protease</keyword>
<dbReference type="InterPro" id="IPR003959">
    <property type="entry name" value="ATPase_AAA_core"/>
</dbReference>
<dbReference type="GO" id="GO:0051131">
    <property type="term" value="P:chaperone-mediated protein complex assembly"/>
    <property type="evidence" value="ECO:0007669"/>
    <property type="project" value="UniProtKB-UniRule"/>
</dbReference>
<dbReference type="HAMAP" id="MF_03120">
    <property type="entry name" value="lonm_euk"/>
    <property type="match status" value="1"/>
</dbReference>
<dbReference type="SMART" id="SM00464">
    <property type="entry name" value="LON"/>
    <property type="match status" value="1"/>
</dbReference>
<evidence type="ECO:0000256" key="7">
    <source>
        <dbReference type="ARBA" id="ARBA00022946"/>
    </source>
</evidence>
<dbReference type="PROSITE" id="PS01046">
    <property type="entry name" value="LON_SER"/>
    <property type="match status" value="1"/>
</dbReference>
<dbReference type="GO" id="GO:0004176">
    <property type="term" value="F:ATP-dependent peptidase activity"/>
    <property type="evidence" value="ECO:0007669"/>
    <property type="project" value="UniProtKB-UniRule"/>
</dbReference>
<feature type="domain" description="Lon N-terminal" evidence="15">
    <location>
        <begin position="111"/>
        <end position="398"/>
    </location>
</feature>
<keyword evidence="7" id="KW-0809">Transit peptide</keyword>
<feature type="domain" description="Lon proteolytic" evidence="14">
    <location>
        <begin position="787"/>
        <end position="974"/>
    </location>
</feature>
<dbReference type="Pfam" id="PF22667">
    <property type="entry name" value="Lon_lid"/>
    <property type="match status" value="1"/>
</dbReference>
<dbReference type="GO" id="GO:0043565">
    <property type="term" value="F:sequence-specific DNA binding"/>
    <property type="evidence" value="ECO:0007669"/>
    <property type="project" value="UniProtKB-UniRule"/>
</dbReference>
<keyword evidence="3 11" id="KW-0547">Nucleotide-binding</keyword>
<proteinExistence type="inferred from homology"/>
<dbReference type="Gene3D" id="1.20.58.1480">
    <property type="match status" value="1"/>
</dbReference>
<dbReference type="FunFam" id="1.20.58.1480:FF:000002">
    <property type="entry name" value="Lon protease homolog, mitochondrial"/>
    <property type="match status" value="1"/>
</dbReference>
<evidence type="ECO:0000256" key="1">
    <source>
        <dbReference type="ARBA" id="ARBA00004305"/>
    </source>
</evidence>
<feature type="active site" evidence="11 12">
    <location>
        <position position="923"/>
    </location>
</feature>
<protein>
    <recommendedName>
        <fullName evidence="11">Lon protease homolog, mitochondrial</fullName>
        <ecNumber evidence="11">3.4.21.53</ecNumber>
    </recommendedName>
</protein>
<dbReference type="AlphaFoldDB" id="A0A151IHZ3"/>
<dbReference type="InterPro" id="IPR014721">
    <property type="entry name" value="Ribsml_uS5_D2-typ_fold_subgr"/>
</dbReference>
<dbReference type="Gene3D" id="3.40.50.300">
    <property type="entry name" value="P-loop containing nucleotide triphosphate hydrolases"/>
    <property type="match status" value="1"/>
</dbReference>
<dbReference type="InterPro" id="IPR046336">
    <property type="entry name" value="Lon_prtase_N_sf"/>
</dbReference>
<dbReference type="InterPro" id="IPR003593">
    <property type="entry name" value="AAA+_ATPase"/>
</dbReference>
<feature type="active site" evidence="11 12">
    <location>
        <position position="880"/>
    </location>
</feature>
<dbReference type="FunFam" id="2.30.130.40:FF:000004">
    <property type="entry name" value="Lon protease homolog, mitochondrial"/>
    <property type="match status" value="1"/>
</dbReference>
<evidence type="ECO:0000256" key="13">
    <source>
        <dbReference type="RuleBase" id="RU000591"/>
    </source>
</evidence>
<evidence type="ECO:0000256" key="11">
    <source>
        <dbReference type="HAMAP-Rule" id="MF_03120"/>
    </source>
</evidence>
<feature type="binding site" evidence="11">
    <location>
        <begin position="551"/>
        <end position="558"/>
    </location>
    <ligand>
        <name>ATP</name>
        <dbReference type="ChEBI" id="CHEBI:30616"/>
    </ligand>
</feature>
<dbReference type="SUPFAM" id="SSF88697">
    <property type="entry name" value="PUA domain-like"/>
    <property type="match status" value="1"/>
</dbReference>
<dbReference type="OrthoDB" id="2411602at2759"/>
<evidence type="ECO:0000259" key="14">
    <source>
        <dbReference type="PROSITE" id="PS51786"/>
    </source>
</evidence>
<dbReference type="InterPro" id="IPR027417">
    <property type="entry name" value="P-loop_NTPase"/>
</dbReference>
<comment type="subunit">
    <text evidence="11">Homohexamer or homoheptamer. Organized in a ring with a central cavity.</text>
</comment>
<evidence type="ECO:0000256" key="12">
    <source>
        <dbReference type="PROSITE-ProRule" id="PRU01122"/>
    </source>
</evidence>
<gene>
    <name evidence="16" type="ORF">ALC62_07145</name>
</gene>
<dbReference type="Gene3D" id="2.30.130.40">
    <property type="entry name" value="LON domain-like"/>
    <property type="match status" value="1"/>
</dbReference>
<dbReference type="FunFam" id="3.30.230.10:FF:000015">
    <property type="entry name" value="Lon protease homolog, mitochondrial"/>
    <property type="match status" value="1"/>
</dbReference>
<dbReference type="GO" id="GO:0034599">
    <property type="term" value="P:cellular response to oxidative stress"/>
    <property type="evidence" value="ECO:0007669"/>
    <property type="project" value="UniProtKB-UniRule"/>
</dbReference>
<comment type="catalytic activity">
    <reaction evidence="10 11">
        <text>Hydrolysis of proteins in presence of ATP.</text>
        <dbReference type="EC" id="3.4.21.53"/>
    </reaction>
</comment>
<dbReference type="CDD" id="cd19500">
    <property type="entry name" value="RecA-like_Lon"/>
    <property type="match status" value="1"/>
</dbReference>
<dbReference type="InterPro" id="IPR027503">
    <property type="entry name" value="Lonm_euk"/>
</dbReference>
<dbReference type="SUPFAM" id="SSF52540">
    <property type="entry name" value="P-loop containing nucleoside triphosphate hydrolases"/>
    <property type="match status" value="1"/>
</dbReference>
<evidence type="ECO:0000256" key="6">
    <source>
        <dbReference type="ARBA" id="ARBA00022840"/>
    </source>
</evidence>
<keyword evidence="8 11" id="KW-0238">DNA-binding</keyword>
<dbReference type="InterPro" id="IPR004815">
    <property type="entry name" value="Lon_bac/euk-typ"/>
</dbReference>
<evidence type="ECO:0000256" key="10">
    <source>
        <dbReference type="ARBA" id="ARBA00050665"/>
    </source>
</evidence>
<name>A0A151IHZ3_9HYME</name>
<dbReference type="NCBIfam" id="TIGR00763">
    <property type="entry name" value="lon"/>
    <property type="match status" value="1"/>
</dbReference>
<dbReference type="PRINTS" id="PR00830">
    <property type="entry name" value="ENDOLAPTASE"/>
</dbReference>
<keyword evidence="4 11" id="KW-0378">Hydrolase</keyword>
<dbReference type="SMART" id="SM00382">
    <property type="entry name" value="AAA"/>
    <property type="match status" value="1"/>
</dbReference>
<reference evidence="16 17" key="1">
    <citation type="submission" date="2016-03" db="EMBL/GenBank/DDBJ databases">
        <title>Cyphomyrmex costatus WGS genome.</title>
        <authorList>
            <person name="Nygaard S."/>
            <person name="Hu H."/>
            <person name="Boomsma J."/>
            <person name="Zhang G."/>
        </authorList>
    </citation>
    <scope>NUCLEOTIDE SEQUENCE [LARGE SCALE GENOMIC DNA]</scope>
    <source>
        <strain evidence="16">MS0001</strain>
        <tissue evidence="16">Whole body</tissue>
    </source>
</reference>
<dbReference type="EC" id="3.4.21.53" evidence="11"/>
<dbReference type="Pfam" id="PF00004">
    <property type="entry name" value="AAA"/>
    <property type="match status" value="1"/>
</dbReference>
<dbReference type="PROSITE" id="PS51786">
    <property type="entry name" value="LON_PROTEOLYTIC"/>
    <property type="match status" value="1"/>
</dbReference>
<dbReference type="InterPro" id="IPR020568">
    <property type="entry name" value="Ribosomal_Su5_D2-typ_SF"/>
</dbReference>
<organism evidence="16 17">
    <name type="scientific">Cyphomyrmex costatus</name>
    <dbReference type="NCBI Taxonomy" id="456900"/>
    <lineage>
        <taxon>Eukaryota</taxon>
        <taxon>Metazoa</taxon>
        <taxon>Ecdysozoa</taxon>
        <taxon>Arthropoda</taxon>
        <taxon>Hexapoda</taxon>
        <taxon>Insecta</taxon>
        <taxon>Pterygota</taxon>
        <taxon>Neoptera</taxon>
        <taxon>Endopterygota</taxon>
        <taxon>Hymenoptera</taxon>
        <taxon>Apocrita</taxon>
        <taxon>Aculeata</taxon>
        <taxon>Formicoidea</taxon>
        <taxon>Formicidae</taxon>
        <taxon>Myrmicinae</taxon>
        <taxon>Cyphomyrmex</taxon>
    </lineage>
</organism>
<dbReference type="InterPro" id="IPR027065">
    <property type="entry name" value="Lon_Prtase"/>
</dbReference>
<dbReference type="Pfam" id="PF05362">
    <property type="entry name" value="Lon_C"/>
    <property type="match status" value="1"/>
</dbReference>
<evidence type="ECO:0000256" key="9">
    <source>
        <dbReference type="ARBA" id="ARBA00023128"/>
    </source>
</evidence>
<dbReference type="Pfam" id="PF02190">
    <property type="entry name" value="LON_substr_bdg"/>
    <property type="match status" value="1"/>
</dbReference>
<dbReference type="GO" id="GO:0006515">
    <property type="term" value="P:protein quality control for misfolded or incompletely synthesized proteins"/>
    <property type="evidence" value="ECO:0007669"/>
    <property type="project" value="UniProtKB-UniRule"/>
</dbReference>
<keyword evidence="9 11" id="KW-0496">Mitochondrion</keyword>
<dbReference type="GO" id="GO:0005759">
    <property type="term" value="C:mitochondrial matrix"/>
    <property type="evidence" value="ECO:0007669"/>
    <property type="project" value="UniProtKB-SubCell"/>
</dbReference>
<evidence type="ECO:0000313" key="16">
    <source>
        <dbReference type="EMBL" id="KYN02031.1"/>
    </source>
</evidence>
<dbReference type="FunFam" id="3.40.50.300:FF:000021">
    <property type="entry name" value="Lon protease homolog"/>
    <property type="match status" value="1"/>
</dbReference>
<dbReference type="GO" id="GO:0003697">
    <property type="term" value="F:single-stranded DNA binding"/>
    <property type="evidence" value="ECO:0007669"/>
    <property type="project" value="TreeGrafter"/>
</dbReference>
<dbReference type="InterPro" id="IPR008269">
    <property type="entry name" value="Lon_proteolytic"/>
</dbReference>
<dbReference type="Gene3D" id="1.20.5.5270">
    <property type="match status" value="1"/>
</dbReference>
<dbReference type="EMBL" id="KQ977545">
    <property type="protein sequence ID" value="KYN02031.1"/>
    <property type="molecule type" value="Genomic_DNA"/>
</dbReference>
<dbReference type="GO" id="GO:0005524">
    <property type="term" value="F:ATP binding"/>
    <property type="evidence" value="ECO:0007669"/>
    <property type="project" value="UniProtKB-UniRule"/>
</dbReference>
<dbReference type="PROSITE" id="PS51787">
    <property type="entry name" value="LON_N"/>
    <property type="match status" value="1"/>
</dbReference>
<evidence type="ECO:0000256" key="2">
    <source>
        <dbReference type="ARBA" id="ARBA00022670"/>
    </source>
</evidence>
<dbReference type="GO" id="GO:0070407">
    <property type="term" value="P:oxidation-dependent protein catabolic process"/>
    <property type="evidence" value="ECO:0007669"/>
    <property type="project" value="UniProtKB-UniRule"/>
</dbReference>
<evidence type="ECO:0000256" key="8">
    <source>
        <dbReference type="ARBA" id="ARBA00023125"/>
    </source>
</evidence>
<sequence length="999" mass="112679">MQLVTAMSAKLPGILRQCNASTRLFRGNRSASDYRTLLPIYARLTRTEHSGYRSGLLRSTRIHPAVTSVRFFTTKRYSDRDPPSDGNGEQSGDYPASLPATVVVPEVWPHVPVIAINRNPVFPRFIKLIEISNPILIDLIRRKIKLNQPYVGVFLKKSEENEADVVQSLDDIYPIGTFAQVHEVQDLGNRLRLVVMAHRRIKIVNQIFEDANPKVEHEMKLTFPLLNTTITVPADDTMTSNKINRRSLRKKENRLVERTEKIEKVNETSSTKIKPLALEKNTEKPLVSSIPQSDSQPILMVEVVNVTHEKFKQTEEIKALTQELIKTIRDIISMNPLYRESLQQMLHQGQRVVDNPVYLSDLGAALTGADAQELQQVLEEMDILKRLRLSLALLKKEYELSKLQQKIGKEVEEKVKQQHRKYILHEQLKVIKKELGLEKDDKDAIEEKYRERIRQKTVPKPVMDVLEEELNKLSFLESHSSEFNVTRNYLDWLTSMPWGVTSTENLNLQDAVKILDEDHYGMDDIKKRILEFIAVSQLKGSTQGKILCFYGPPGVGKTSIAKSIARALNREYFRFSVGGMTDVAEIKGHRRTYVGAMPGKVIQCLKKTKTENPLILIDEVDKIGKGHQGDPASALLEMLDPEQNANFLDHYLDVSVDLSKVLFICTANVTDTIPEPLRDRMEMIDMSGYVAEEKLAIAKQYLVPQARNESGLSKEQINIQDNALTALIKSYCRESGVRSLQKHIEKVHRKVAFKVVKKEVETVDITTDNLQDFVGKPVFTHDRMYETTPPGVVMGLAWTAMGGSTLFIESTIRKPTGGKKAEGTFEVTGHLGDVMKESIHIAMTVARNYLKQEDPSNTFLYDSHLHIHVPEGATPKDGPSAGVTIATALLSLAKNQAIRQDVAMTGELSLMGKVLPVGGIKEKVIAAKRVDVKCIILPEENKKDFNDLPKYITDGLEVHFVSTFNDVYRICFTETNETDSLRSAKPFTDHTSSAQPTFG</sequence>
<keyword evidence="2 11" id="KW-0645">Protease</keyword>
<dbReference type="STRING" id="456900.A0A151IHZ3"/>
<dbReference type="FunFam" id="1.10.8.60:FF:000043">
    <property type="entry name" value="Lon protease homolog, mitochondrial"/>
    <property type="match status" value="1"/>
</dbReference>
<dbReference type="InterPro" id="IPR008268">
    <property type="entry name" value="Peptidase_S16_AS"/>
</dbReference>
<dbReference type="GO" id="GO:0007005">
    <property type="term" value="P:mitochondrion organization"/>
    <property type="evidence" value="ECO:0007669"/>
    <property type="project" value="TreeGrafter"/>
</dbReference>
<dbReference type="GO" id="GO:0016887">
    <property type="term" value="F:ATP hydrolysis activity"/>
    <property type="evidence" value="ECO:0007669"/>
    <property type="project" value="UniProtKB-UniRule"/>
</dbReference>
<keyword evidence="17" id="KW-1185">Reference proteome</keyword>
<dbReference type="Gene3D" id="1.10.8.60">
    <property type="match status" value="1"/>
</dbReference>
<dbReference type="InterPro" id="IPR015947">
    <property type="entry name" value="PUA-like_sf"/>
</dbReference>
<comment type="function">
    <text evidence="11">ATP-dependent serine protease that mediates the selective degradation of misfolded, unassembled or oxidatively damaged polypeptides as well as certain short-lived regulatory proteins in the mitochondrial matrix. May also have a chaperone function in the assembly of inner membrane protein complexes. Participates in the regulation of mitochondrial gene expression and in the maintenance of the integrity of the mitochondrial genome. Binds to mitochondrial DNA in a site-specific manner.</text>
</comment>
<dbReference type="InterPro" id="IPR003111">
    <property type="entry name" value="Lon_prtase_N"/>
</dbReference>
<dbReference type="FunFam" id="1.20.5.5270:FF:000001">
    <property type="entry name" value="Lon protease homolog, mitochondrial"/>
    <property type="match status" value="1"/>
</dbReference>
<dbReference type="Proteomes" id="UP000078542">
    <property type="component" value="Unassembled WGS sequence"/>
</dbReference>
<dbReference type="PANTHER" id="PTHR43718">
    <property type="entry name" value="LON PROTEASE"/>
    <property type="match status" value="1"/>
</dbReference>